<dbReference type="EMBL" id="MZ420154">
    <property type="protein sequence ID" value="QYA18416.1"/>
    <property type="molecule type" value="Genomic_DNA"/>
</dbReference>
<gene>
    <name evidence="2" type="ORF">KOM_12_146</name>
</gene>
<feature type="region of interest" description="Disordered" evidence="1">
    <location>
        <begin position="1"/>
        <end position="20"/>
    </location>
</feature>
<evidence type="ECO:0000256" key="1">
    <source>
        <dbReference type="SAM" id="MobiDB-lite"/>
    </source>
</evidence>
<organism evidence="2">
    <name type="scientific">Clandestinovirus</name>
    <dbReference type="NCBI Taxonomy" id="2831644"/>
    <lineage>
        <taxon>Viruses</taxon>
    </lineage>
</organism>
<protein>
    <submittedName>
        <fullName evidence="2">Uncharacterized protein</fullName>
    </submittedName>
</protein>
<accession>A0A8F8KNJ0</accession>
<reference evidence="2" key="1">
    <citation type="submission" date="2021-06" db="EMBL/GenBank/DDBJ databases">
        <authorList>
            <person name="Rolland C."/>
        </authorList>
    </citation>
    <scope>NUCLEOTIDE SEQUENCE</scope>
    <source>
        <strain evidence="2">347.936635</strain>
    </source>
</reference>
<evidence type="ECO:0000313" key="2">
    <source>
        <dbReference type="EMBL" id="QYA18416.1"/>
    </source>
</evidence>
<name>A0A8F8KNJ0_9VIRU</name>
<sequence>MSTSDSDSDYKLDSMESEEEDDIDAWMIEIKDEKKQEFETAITNWDFNGETIEISNLFEGLTTTNKHEFWIYNMYGTRACLDAFVKQYPDLYEQLDNRYITLSHC</sequence>
<proteinExistence type="predicted"/>